<keyword evidence="4" id="KW-0472">Membrane</keyword>
<keyword evidence="3" id="KW-1133">Transmembrane helix</keyword>
<gene>
    <name evidence="6" type="ORF">K6753_07700</name>
</gene>
<feature type="domain" description="DUF1232" evidence="5">
    <location>
        <begin position="88"/>
        <end position="115"/>
    </location>
</feature>
<comment type="caution">
    <text evidence="6">The sequence shown here is derived from an EMBL/GenBank/DDBJ whole genome shotgun (WGS) entry which is preliminary data.</text>
</comment>
<dbReference type="RefSeq" id="WP_223675876.1">
    <property type="nucleotide sequence ID" value="NZ_JAINZW010000003.1"/>
</dbReference>
<dbReference type="Pfam" id="PF06803">
    <property type="entry name" value="DUF1232"/>
    <property type="match status" value="1"/>
</dbReference>
<keyword evidence="7" id="KW-1185">Reference proteome</keyword>
<comment type="subcellular location">
    <subcellularLocation>
        <location evidence="1">Endomembrane system</location>
        <topology evidence="1">Multi-pass membrane protein</topology>
    </subcellularLocation>
</comment>
<evidence type="ECO:0000313" key="7">
    <source>
        <dbReference type="Proteomes" id="UP001430954"/>
    </source>
</evidence>
<evidence type="ECO:0000256" key="3">
    <source>
        <dbReference type="ARBA" id="ARBA00022989"/>
    </source>
</evidence>
<sequence>MPLTINIDLSDRDLEHFNRAIELARKAAGDKSNQEIIDGAVTLLETARKSDPPAFVTERLLLLDDLIAMLRDEGWALSEEDAGHVRWALAYFLAPADAIGDHVPVLGFLDDAIMIELCARELHHEIDAYDDFCDYRQREAERRGLSPEAVGRADWLAARREELQDRMHRRRAREAGSGKGLGYGSSTGYASTRRSYVAAGWRPGVFKLR</sequence>
<dbReference type="EMBL" id="JAINZW010000003">
    <property type="protein sequence ID" value="MBZ4039416.1"/>
    <property type="molecule type" value="Genomic_DNA"/>
</dbReference>
<evidence type="ECO:0000313" key="6">
    <source>
        <dbReference type="EMBL" id="MBZ4039416.1"/>
    </source>
</evidence>
<organism evidence="6 7">
    <name type="scientific">Novilysobacter selenitireducens</name>
    <dbReference type="NCBI Taxonomy" id="2872639"/>
    <lineage>
        <taxon>Bacteria</taxon>
        <taxon>Pseudomonadati</taxon>
        <taxon>Pseudomonadota</taxon>
        <taxon>Gammaproteobacteria</taxon>
        <taxon>Lysobacterales</taxon>
        <taxon>Lysobacteraceae</taxon>
        <taxon>Novilysobacter</taxon>
    </lineage>
</organism>
<evidence type="ECO:0000256" key="4">
    <source>
        <dbReference type="ARBA" id="ARBA00023136"/>
    </source>
</evidence>
<accession>A0ABS7T6A1</accession>
<evidence type="ECO:0000259" key="5">
    <source>
        <dbReference type="Pfam" id="PF06803"/>
    </source>
</evidence>
<name>A0ABS7T6A1_9GAMM</name>
<protein>
    <submittedName>
        <fullName evidence="6">DUF1232 domain-containing protein</fullName>
    </submittedName>
</protein>
<evidence type="ECO:0000256" key="2">
    <source>
        <dbReference type="ARBA" id="ARBA00022692"/>
    </source>
</evidence>
<reference evidence="6 7" key="1">
    <citation type="submission" date="2021-09" db="EMBL/GenBank/DDBJ databases">
        <title>Lysobacter sp. 13A isolated from the river sediment.</title>
        <authorList>
            <person name="Liu H."/>
            <person name="Li S."/>
            <person name="Mao S."/>
        </authorList>
    </citation>
    <scope>NUCLEOTIDE SEQUENCE [LARGE SCALE GENOMIC DNA]</scope>
    <source>
        <strain evidence="6 7">13A</strain>
    </source>
</reference>
<proteinExistence type="predicted"/>
<evidence type="ECO:0000256" key="1">
    <source>
        <dbReference type="ARBA" id="ARBA00004127"/>
    </source>
</evidence>
<dbReference type="Proteomes" id="UP001430954">
    <property type="component" value="Unassembled WGS sequence"/>
</dbReference>
<dbReference type="InterPro" id="IPR010652">
    <property type="entry name" value="DUF1232"/>
</dbReference>
<keyword evidence="2" id="KW-0812">Transmembrane</keyword>